<evidence type="ECO:0000313" key="9">
    <source>
        <dbReference type="EMBL" id="MBK6004599.1"/>
    </source>
</evidence>
<feature type="transmembrane region" description="Helical" evidence="7">
    <location>
        <begin position="230"/>
        <end position="252"/>
    </location>
</feature>
<dbReference type="EMBL" id="JAEPWM010000001">
    <property type="protein sequence ID" value="MBK6004599.1"/>
    <property type="molecule type" value="Genomic_DNA"/>
</dbReference>
<dbReference type="SUPFAM" id="SSF53448">
    <property type="entry name" value="Nucleotide-diphospho-sugar transferases"/>
    <property type="match status" value="1"/>
</dbReference>
<proteinExistence type="predicted"/>
<comment type="caution">
    <text evidence="9">The sequence shown here is derived from an EMBL/GenBank/DDBJ whole genome shotgun (WGS) entry which is preliminary data.</text>
</comment>
<evidence type="ECO:0000259" key="8">
    <source>
        <dbReference type="Pfam" id="PF00535"/>
    </source>
</evidence>
<evidence type="ECO:0000256" key="4">
    <source>
        <dbReference type="ARBA" id="ARBA00022692"/>
    </source>
</evidence>
<dbReference type="InterPro" id="IPR050256">
    <property type="entry name" value="Glycosyltransferase_2"/>
</dbReference>
<evidence type="ECO:0000256" key="3">
    <source>
        <dbReference type="ARBA" id="ARBA00022679"/>
    </source>
</evidence>
<dbReference type="Gene3D" id="3.90.550.10">
    <property type="entry name" value="Spore Coat Polysaccharide Biosynthesis Protein SpsA, Chain A"/>
    <property type="match status" value="1"/>
</dbReference>
<organism evidence="9 10">
    <name type="scientific">Ramlibacter ginsenosidimutans</name>
    <dbReference type="NCBI Taxonomy" id="502333"/>
    <lineage>
        <taxon>Bacteria</taxon>
        <taxon>Pseudomonadati</taxon>
        <taxon>Pseudomonadota</taxon>
        <taxon>Betaproteobacteria</taxon>
        <taxon>Burkholderiales</taxon>
        <taxon>Comamonadaceae</taxon>
        <taxon>Ramlibacter</taxon>
    </lineage>
</organism>
<reference evidence="9" key="1">
    <citation type="journal article" date="2012" name="J. Microbiol. Biotechnol.">
        <title>Ramlibacter ginsenosidimutans sp. nov., with ginsenoside-converting activity.</title>
        <authorList>
            <person name="Wang L."/>
            <person name="An D.S."/>
            <person name="Kim S.G."/>
            <person name="Jin F.X."/>
            <person name="Kim S.C."/>
            <person name="Lee S.T."/>
            <person name="Im W.T."/>
        </authorList>
    </citation>
    <scope>NUCLEOTIDE SEQUENCE</scope>
    <source>
        <strain evidence="9">KACC 17527</strain>
    </source>
</reference>
<comment type="subcellular location">
    <subcellularLocation>
        <location evidence="1">Membrane</location>
        <topology evidence="1">Multi-pass membrane protein</topology>
    </subcellularLocation>
</comment>
<evidence type="ECO:0000256" key="5">
    <source>
        <dbReference type="ARBA" id="ARBA00022989"/>
    </source>
</evidence>
<dbReference type="PANTHER" id="PTHR48090">
    <property type="entry name" value="UNDECAPRENYL-PHOSPHATE 4-DEOXY-4-FORMAMIDO-L-ARABINOSE TRANSFERASE-RELATED"/>
    <property type="match status" value="1"/>
</dbReference>
<dbReference type="CDD" id="cd04187">
    <property type="entry name" value="DPM1_like_bac"/>
    <property type="match status" value="1"/>
</dbReference>
<protein>
    <submittedName>
        <fullName evidence="9">Glycosyltransferase family 2 protein</fullName>
    </submittedName>
</protein>
<dbReference type="InterPro" id="IPR001173">
    <property type="entry name" value="Glyco_trans_2-like"/>
</dbReference>
<evidence type="ECO:0000313" key="10">
    <source>
        <dbReference type="Proteomes" id="UP000630528"/>
    </source>
</evidence>
<dbReference type="Proteomes" id="UP000630528">
    <property type="component" value="Unassembled WGS sequence"/>
</dbReference>
<reference evidence="9" key="2">
    <citation type="submission" date="2021-01" db="EMBL/GenBank/DDBJ databases">
        <authorList>
            <person name="Kang M."/>
        </authorList>
    </citation>
    <scope>NUCLEOTIDE SEQUENCE</scope>
    <source>
        <strain evidence="9">KACC 17527</strain>
    </source>
</reference>
<dbReference type="AlphaFoldDB" id="A0A934TNL1"/>
<feature type="domain" description="Glycosyltransferase 2-like" evidence="8">
    <location>
        <begin position="6"/>
        <end position="122"/>
    </location>
</feature>
<evidence type="ECO:0000256" key="7">
    <source>
        <dbReference type="SAM" id="Phobius"/>
    </source>
</evidence>
<keyword evidence="3" id="KW-0808">Transferase</keyword>
<keyword evidence="2" id="KW-0328">Glycosyltransferase</keyword>
<dbReference type="GO" id="GO:0005886">
    <property type="term" value="C:plasma membrane"/>
    <property type="evidence" value="ECO:0007669"/>
    <property type="project" value="TreeGrafter"/>
</dbReference>
<keyword evidence="10" id="KW-1185">Reference proteome</keyword>
<evidence type="ECO:0000256" key="2">
    <source>
        <dbReference type="ARBA" id="ARBA00022676"/>
    </source>
</evidence>
<keyword evidence="5 7" id="KW-1133">Transmembrane helix</keyword>
<dbReference type="Pfam" id="PF00535">
    <property type="entry name" value="Glycos_transf_2"/>
    <property type="match status" value="1"/>
</dbReference>
<keyword evidence="4 7" id="KW-0812">Transmembrane</keyword>
<sequence length="333" mass="37473">MAKLISIVTPCFNESENIEELYRRIVGVMEKLPHYEYEHICIDNASTDDTVPKLRAIAAADPRVKVIINARNFGHIRSPYHALLQTKGDATVLLASDLQDPPEMIEEFIRKWEEGYKTVLAVKPESQESALMFFVRKAYYRLITRISEVPLVQNATGAGLFDRAVIDILRQLQDPYPYFRGLLCEIGFPIATVPFNQPRRTRGITKNNFYTLYDIAMLGITNHSKLPLRLMTMAGFGVSLLSLFTALVYLVAKLIFWDSFQVGVAPLLIGIFFFGAVQTFFIGLLGEYIGSIHTKVRNMPLVIERERINFQPASAAKPSYLSVPAAGEETGMA</sequence>
<gene>
    <name evidence="9" type="ORF">JJB11_00725</name>
</gene>
<dbReference type="PANTHER" id="PTHR48090:SF1">
    <property type="entry name" value="PROPHAGE BACTOPRENOL GLUCOSYL TRANSFERASE HOMOLOG"/>
    <property type="match status" value="1"/>
</dbReference>
<name>A0A934TNL1_9BURK</name>
<keyword evidence="6 7" id="KW-0472">Membrane</keyword>
<evidence type="ECO:0000256" key="1">
    <source>
        <dbReference type="ARBA" id="ARBA00004141"/>
    </source>
</evidence>
<dbReference type="InterPro" id="IPR029044">
    <property type="entry name" value="Nucleotide-diphossugar_trans"/>
</dbReference>
<dbReference type="RefSeq" id="WP_201165991.1">
    <property type="nucleotide sequence ID" value="NZ_JAEPWM010000001.1"/>
</dbReference>
<feature type="transmembrane region" description="Helical" evidence="7">
    <location>
        <begin position="264"/>
        <end position="289"/>
    </location>
</feature>
<dbReference type="GO" id="GO:0016757">
    <property type="term" value="F:glycosyltransferase activity"/>
    <property type="evidence" value="ECO:0007669"/>
    <property type="project" value="UniProtKB-KW"/>
</dbReference>
<evidence type="ECO:0000256" key="6">
    <source>
        <dbReference type="ARBA" id="ARBA00023136"/>
    </source>
</evidence>
<accession>A0A934TNL1</accession>